<feature type="compositionally biased region" description="Gly residues" evidence="1">
    <location>
        <begin position="170"/>
        <end position="183"/>
    </location>
</feature>
<accession>A0A8B7PNF1</accession>
<dbReference type="AlphaFoldDB" id="A0A8B7PNF1"/>
<feature type="compositionally biased region" description="Basic and acidic residues" evidence="1">
    <location>
        <begin position="184"/>
        <end position="198"/>
    </location>
</feature>
<feature type="chain" id="PRO_5034990722" evidence="2">
    <location>
        <begin position="19"/>
        <end position="198"/>
    </location>
</feature>
<feature type="domain" description="DUF243" evidence="3">
    <location>
        <begin position="53"/>
        <end position="146"/>
    </location>
</feature>
<gene>
    <name evidence="5" type="primary">LOC108682786</name>
</gene>
<keyword evidence="4" id="KW-1185">Reference proteome</keyword>
<feature type="signal peptide" evidence="2">
    <location>
        <begin position="1"/>
        <end position="18"/>
    </location>
</feature>
<dbReference type="OrthoDB" id="6378257at2759"/>
<reference evidence="5" key="1">
    <citation type="submission" date="2025-08" db="UniProtKB">
        <authorList>
            <consortium name="RefSeq"/>
        </authorList>
    </citation>
    <scope>IDENTIFICATION</scope>
    <source>
        <tissue evidence="5">Whole organism</tissue>
    </source>
</reference>
<name>A0A8B7PNF1_HYAAZ</name>
<sequence length="198" mass="20834">MYRALAIVLLAASALSDSAPSYRAPAPAPALNYGAPACHDGLVRRADGSCAQPIITRNLYLYNAPAQTVTYGPPPILPDPKVHFNYVFVRTPAVQPGPRPVVVPPPQQKTLVYLLSQRPGAVGQEVIEVPSTPTQPEVYFVNYNDGDNPQLPGGIDLQTALSQSAAQGQVIGGDGGFGGGFGHGSDESRENGRRGGYQ</sequence>
<dbReference type="OMA" id="IVHKHVY"/>
<dbReference type="Proteomes" id="UP000694843">
    <property type="component" value="Unplaced"/>
</dbReference>
<evidence type="ECO:0000256" key="2">
    <source>
        <dbReference type="SAM" id="SignalP"/>
    </source>
</evidence>
<dbReference type="KEGG" id="hazt:108682786"/>
<dbReference type="InterPro" id="IPR004145">
    <property type="entry name" value="DUF243"/>
</dbReference>
<evidence type="ECO:0000313" key="4">
    <source>
        <dbReference type="Proteomes" id="UP000694843"/>
    </source>
</evidence>
<organism evidence="4 5">
    <name type="scientific">Hyalella azteca</name>
    <name type="common">Amphipod</name>
    <dbReference type="NCBI Taxonomy" id="294128"/>
    <lineage>
        <taxon>Eukaryota</taxon>
        <taxon>Metazoa</taxon>
        <taxon>Ecdysozoa</taxon>
        <taxon>Arthropoda</taxon>
        <taxon>Crustacea</taxon>
        <taxon>Multicrustacea</taxon>
        <taxon>Malacostraca</taxon>
        <taxon>Eumalacostraca</taxon>
        <taxon>Peracarida</taxon>
        <taxon>Amphipoda</taxon>
        <taxon>Senticaudata</taxon>
        <taxon>Talitrida</taxon>
        <taxon>Talitroidea</taxon>
        <taxon>Hyalellidae</taxon>
        <taxon>Hyalella</taxon>
    </lineage>
</organism>
<protein>
    <submittedName>
        <fullName evidence="5">Uncharacterized protein LOC108682786</fullName>
    </submittedName>
</protein>
<evidence type="ECO:0000313" key="5">
    <source>
        <dbReference type="RefSeq" id="XP_018027515.1"/>
    </source>
</evidence>
<evidence type="ECO:0000256" key="1">
    <source>
        <dbReference type="SAM" id="MobiDB-lite"/>
    </source>
</evidence>
<dbReference type="GeneID" id="108682786"/>
<dbReference type="RefSeq" id="XP_018027515.1">
    <property type="nucleotide sequence ID" value="XM_018172026.2"/>
</dbReference>
<dbReference type="Pfam" id="PF03103">
    <property type="entry name" value="DUF243"/>
    <property type="match status" value="1"/>
</dbReference>
<keyword evidence="2" id="KW-0732">Signal</keyword>
<feature type="region of interest" description="Disordered" evidence="1">
    <location>
        <begin position="166"/>
        <end position="198"/>
    </location>
</feature>
<evidence type="ECO:0000259" key="3">
    <source>
        <dbReference type="SMART" id="SM00690"/>
    </source>
</evidence>
<dbReference type="SMART" id="SM00690">
    <property type="entry name" value="DM5"/>
    <property type="match status" value="1"/>
</dbReference>
<proteinExistence type="predicted"/>